<dbReference type="InterPro" id="IPR004380">
    <property type="entry name" value="Asp_race"/>
</dbReference>
<dbReference type="Pfam" id="PF01177">
    <property type="entry name" value="Asp_Glu_race"/>
    <property type="match status" value="1"/>
</dbReference>
<evidence type="ECO:0000256" key="1">
    <source>
        <dbReference type="ARBA" id="ARBA00007847"/>
    </source>
</evidence>
<protein>
    <submittedName>
        <fullName evidence="3">Racemase</fullName>
    </submittedName>
</protein>
<evidence type="ECO:0000313" key="3">
    <source>
        <dbReference type="EMBL" id="KEO90282.1"/>
    </source>
</evidence>
<dbReference type="eggNOG" id="COG1794">
    <property type="taxonomic scope" value="Bacteria"/>
</dbReference>
<comment type="similarity">
    <text evidence="1">Belongs to the aspartate/glutamate racemases family.</text>
</comment>
<dbReference type="PANTHER" id="PTHR21198:SF7">
    <property type="entry name" value="ASPARTATE-GLUTAMATE RACEMASE FAMILY"/>
    <property type="match status" value="1"/>
</dbReference>
<organism evidence="3 4">
    <name type="scientific">Erythrobacter longus</name>
    <dbReference type="NCBI Taxonomy" id="1044"/>
    <lineage>
        <taxon>Bacteria</taxon>
        <taxon>Pseudomonadati</taxon>
        <taxon>Pseudomonadota</taxon>
        <taxon>Alphaproteobacteria</taxon>
        <taxon>Sphingomonadales</taxon>
        <taxon>Erythrobacteraceae</taxon>
        <taxon>Erythrobacter/Porphyrobacter group</taxon>
        <taxon>Erythrobacter</taxon>
    </lineage>
</organism>
<dbReference type="InterPro" id="IPR015942">
    <property type="entry name" value="Asp/Glu/hydantoin_racemase"/>
</dbReference>
<dbReference type="Gene3D" id="3.40.50.1860">
    <property type="match status" value="2"/>
</dbReference>
<dbReference type="SUPFAM" id="SSF53681">
    <property type="entry name" value="Aspartate/glutamate racemase"/>
    <property type="match status" value="2"/>
</dbReference>
<proteinExistence type="inferred from homology"/>
<dbReference type="Proteomes" id="UP000027647">
    <property type="component" value="Unassembled WGS sequence"/>
</dbReference>
<dbReference type="PANTHER" id="PTHR21198">
    <property type="entry name" value="GLUTAMATE RACEMASE"/>
    <property type="match status" value="1"/>
</dbReference>
<dbReference type="EMBL" id="JMIW01000003">
    <property type="protein sequence ID" value="KEO90282.1"/>
    <property type="molecule type" value="Genomic_DNA"/>
</dbReference>
<keyword evidence="2" id="KW-0413">Isomerase</keyword>
<dbReference type="GO" id="GO:0047661">
    <property type="term" value="F:amino-acid racemase activity"/>
    <property type="evidence" value="ECO:0007669"/>
    <property type="project" value="InterPro"/>
</dbReference>
<dbReference type="STRING" id="1044.EH31_09340"/>
<evidence type="ECO:0000256" key="2">
    <source>
        <dbReference type="ARBA" id="ARBA00023235"/>
    </source>
</evidence>
<dbReference type="RefSeq" id="WP_034959744.1">
    <property type="nucleotide sequence ID" value="NZ_JMIW01000003.1"/>
</dbReference>
<dbReference type="AlphaFoldDB" id="A0A074MXE2"/>
<gene>
    <name evidence="3" type="ORF">EH31_09340</name>
</gene>
<evidence type="ECO:0000313" key="4">
    <source>
        <dbReference type="Proteomes" id="UP000027647"/>
    </source>
</evidence>
<dbReference type="OrthoDB" id="9803739at2"/>
<dbReference type="NCBIfam" id="TIGR00035">
    <property type="entry name" value="asp_race"/>
    <property type="match status" value="1"/>
</dbReference>
<reference evidence="3 4" key="1">
    <citation type="submission" date="2014-04" db="EMBL/GenBank/DDBJ databases">
        <title>A comprehensive comparison of genomes of Erythrobacter spp. strains.</title>
        <authorList>
            <person name="Zheng Q."/>
        </authorList>
    </citation>
    <scope>NUCLEOTIDE SEQUENCE [LARGE SCALE GENOMIC DNA]</scope>
    <source>
        <strain evidence="3 4">DSM 6997</strain>
    </source>
</reference>
<accession>A0A074MXE2</accession>
<dbReference type="InterPro" id="IPR001920">
    <property type="entry name" value="Asp/Glu_race"/>
</dbReference>
<name>A0A074MXE2_ERYLO</name>
<comment type="caution">
    <text evidence="3">The sequence shown here is derived from an EMBL/GenBank/DDBJ whole genome shotgun (WGS) entry which is preliminary data.</text>
</comment>
<sequence>MKTIGIIGGMSWESSAQYYALINRGVRDQLGPAHSAQILMHSLDFGPIADAQSAGDWDQLAEVLAESARSLEVGGADCVLLATNTMHKLADVVEEATDLPFLHIADCAADAVCDAGITRVALLGTAFTMEGPFYRERLDEHHGLDVIVPEAEDRAEVHRIIYEELIAGQIIEESREAYRDIIAKLVGEGAKGIILGCTEIGLLIDQSDSTVPLFDTTQLHAQAAVDFALS</sequence>
<keyword evidence="4" id="KW-1185">Reference proteome</keyword>